<feature type="chain" id="PRO_5046093564" evidence="2">
    <location>
        <begin position="24"/>
        <end position="182"/>
    </location>
</feature>
<feature type="compositionally biased region" description="Basic and acidic residues" evidence="1">
    <location>
        <begin position="162"/>
        <end position="182"/>
    </location>
</feature>
<dbReference type="RefSeq" id="WP_353862477.1">
    <property type="nucleotide sequence ID" value="NZ_CP088295.1"/>
</dbReference>
<feature type="compositionally biased region" description="Low complexity" evidence="1">
    <location>
        <begin position="37"/>
        <end position="68"/>
    </location>
</feature>
<accession>A0ABY5PBE8</accession>
<keyword evidence="4" id="KW-1185">Reference proteome</keyword>
<evidence type="ECO:0000313" key="4">
    <source>
        <dbReference type="Proteomes" id="UP001058860"/>
    </source>
</evidence>
<organism evidence="3 4">
    <name type="scientific">Svornostia abyssi</name>
    <dbReference type="NCBI Taxonomy" id="2898438"/>
    <lineage>
        <taxon>Bacteria</taxon>
        <taxon>Bacillati</taxon>
        <taxon>Actinomycetota</taxon>
        <taxon>Thermoleophilia</taxon>
        <taxon>Solirubrobacterales</taxon>
        <taxon>Baekduiaceae</taxon>
        <taxon>Svornostia</taxon>
    </lineage>
</organism>
<keyword evidence="2" id="KW-0732">Signal</keyword>
<feature type="region of interest" description="Disordered" evidence="1">
    <location>
        <begin position="32"/>
        <end position="78"/>
    </location>
</feature>
<evidence type="ECO:0000313" key="3">
    <source>
        <dbReference type="EMBL" id="UUY01937.1"/>
    </source>
</evidence>
<evidence type="ECO:0000256" key="2">
    <source>
        <dbReference type="SAM" id="SignalP"/>
    </source>
</evidence>
<feature type="signal peptide" evidence="2">
    <location>
        <begin position="1"/>
        <end position="23"/>
    </location>
</feature>
<gene>
    <name evidence="3" type="ORF">LRS13_14530</name>
</gene>
<reference evidence="4" key="1">
    <citation type="submission" date="2021-11" db="EMBL/GenBank/DDBJ databases">
        <title>Cultivation dependent microbiological survey of springs from the worlds oldest radium mine currently devoted to the extraction of radon-saturated water.</title>
        <authorList>
            <person name="Kapinusova G."/>
            <person name="Smrhova T."/>
            <person name="Strejcek M."/>
            <person name="Suman J."/>
            <person name="Jani K."/>
            <person name="Pajer P."/>
            <person name="Uhlik O."/>
        </authorList>
    </citation>
    <scope>NUCLEOTIDE SEQUENCE [LARGE SCALE GENOMIC DNA]</scope>
    <source>
        <strain evidence="4">J379</strain>
    </source>
</reference>
<proteinExistence type="predicted"/>
<evidence type="ECO:0000256" key="1">
    <source>
        <dbReference type="SAM" id="MobiDB-lite"/>
    </source>
</evidence>
<dbReference type="EMBL" id="CP088295">
    <property type="protein sequence ID" value="UUY01937.1"/>
    <property type="molecule type" value="Genomic_DNA"/>
</dbReference>
<dbReference type="Proteomes" id="UP001058860">
    <property type="component" value="Chromosome"/>
</dbReference>
<protein>
    <submittedName>
        <fullName evidence="3">Uncharacterized protein</fullName>
    </submittedName>
</protein>
<sequence>MRALFLLAAIVVSLWPAAVVAFAVERVIGGGDDGAETAAQPTPTTRTAVTTKTAPPQKQATSAAVTPAPETPPAEPGVLDLAGLDRLRDDTATLVVALSESTAASGQPDPQLAADALDVEAAVVAWQEANEGLGEDAEYFATLFVEIAAAAADYATAPSASAKERLDEAVERHRRETLQEGP</sequence>
<name>A0ABY5PBE8_9ACTN</name>
<feature type="region of interest" description="Disordered" evidence="1">
    <location>
        <begin position="156"/>
        <end position="182"/>
    </location>
</feature>